<keyword evidence="5 6" id="KW-0539">Nucleus</keyword>
<accession>A0AAV7XI70</accession>
<dbReference type="GO" id="GO:0005634">
    <property type="term" value="C:nucleus"/>
    <property type="evidence" value="ECO:0007669"/>
    <property type="project" value="UniProtKB-SubCell"/>
</dbReference>
<comment type="catalytic activity">
    <reaction evidence="6">
        <text>5-(methylsulfanyl)-alpha-D-ribose 1-phosphate = 5-(methylsulfanyl)-D-ribulose 1-phosphate</text>
        <dbReference type="Rhea" id="RHEA:19989"/>
        <dbReference type="ChEBI" id="CHEBI:58533"/>
        <dbReference type="ChEBI" id="CHEBI:58548"/>
        <dbReference type="EC" id="5.3.1.23"/>
    </reaction>
</comment>
<sequence>MTLQAIKYSSGRLEILDQLLLPHQSTYIPVSGVEDGWKAIHSMQVRGAPAIAIVGSLSLAVELLTATFDDKSILRQEVEGKLNYLCSARPTAVNMKIAAEELTLETNRLCSDDSVPNAEDMKKRLVAKIEEMLEKDISDNKAIGDYGAKAMLSSAGGSPSSKLRVLTHCNTGSLATAGYGTALGVIRSLFALGKLEHAYCTETRPYNQGARLTAYELVHEKIPSTMVCDSAVSALMKSKTVSGVVVGADRIAANGDTANKIGTYQIAVLAKYHGVPFYVAAPLTSIDLDTANGDRIVIEERPAVEMTHVGGKQVAASGINCWNPAFDVTPADLITAIITEHGAFSPAELAAKIANLTEASV</sequence>
<dbReference type="AlphaFoldDB" id="A0AAV7XI70"/>
<proteinExistence type="inferred from homology"/>
<evidence type="ECO:0000256" key="3">
    <source>
        <dbReference type="ARBA" id="ARBA00023167"/>
    </source>
</evidence>
<dbReference type="GO" id="GO:0019509">
    <property type="term" value="P:L-methionine salvage from methylthioadenosine"/>
    <property type="evidence" value="ECO:0007669"/>
    <property type="project" value="UniProtKB-UniRule"/>
</dbReference>
<dbReference type="Gene3D" id="3.40.50.10470">
    <property type="entry name" value="Translation initiation factor eif-2b, domain 2"/>
    <property type="match status" value="1"/>
</dbReference>
<evidence type="ECO:0000256" key="6">
    <source>
        <dbReference type="HAMAP-Rule" id="MF_03119"/>
    </source>
</evidence>
<organism evidence="7 8">
    <name type="scientific">Megalurothrips usitatus</name>
    <name type="common">bean blossom thrips</name>
    <dbReference type="NCBI Taxonomy" id="439358"/>
    <lineage>
        <taxon>Eukaryota</taxon>
        <taxon>Metazoa</taxon>
        <taxon>Ecdysozoa</taxon>
        <taxon>Arthropoda</taxon>
        <taxon>Hexapoda</taxon>
        <taxon>Insecta</taxon>
        <taxon>Pterygota</taxon>
        <taxon>Neoptera</taxon>
        <taxon>Paraneoptera</taxon>
        <taxon>Thysanoptera</taxon>
        <taxon>Terebrantia</taxon>
        <taxon>Thripoidea</taxon>
        <taxon>Thripidae</taxon>
        <taxon>Megalurothrips</taxon>
    </lineage>
</organism>
<dbReference type="GO" id="GO:0046523">
    <property type="term" value="F:S-methyl-5-thioribose-1-phosphate isomerase activity"/>
    <property type="evidence" value="ECO:0007669"/>
    <property type="project" value="UniProtKB-UniRule"/>
</dbReference>
<protein>
    <recommendedName>
        <fullName evidence="6">Methylthioribose-1-phosphate isomerase</fullName>
        <shortName evidence="6">M1Pi</shortName>
        <shortName evidence="6">MTR-1-P isomerase</shortName>
        <ecNumber evidence="6">5.3.1.23</ecNumber>
    </recommendedName>
    <alternativeName>
        <fullName evidence="6">S-methyl-5-thioribose-1-phosphate isomerase</fullName>
    </alternativeName>
    <alternativeName>
        <fullName evidence="6">Translation initiation factor eIF-2B subunit alpha/beta/delta-like protein</fullName>
    </alternativeName>
</protein>
<feature type="active site" description="Proton donor" evidence="6">
    <location>
        <position position="249"/>
    </location>
</feature>
<dbReference type="GO" id="GO:0005737">
    <property type="term" value="C:cytoplasm"/>
    <property type="evidence" value="ECO:0007669"/>
    <property type="project" value="UniProtKB-SubCell"/>
</dbReference>
<keyword evidence="1 6" id="KW-0963">Cytoplasm</keyword>
<dbReference type="PANTHER" id="PTHR43475:SF1">
    <property type="entry name" value="METHYLTHIORIBOSE-1-PHOSPHATE ISOMERASE"/>
    <property type="match status" value="1"/>
</dbReference>
<evidence type="ECO:0000256" key="5">
    <source>
        <dbReference type="ARBA" id="ARBA00023242"/>
    </source>
</evidence>
<dbReference type="EC" id="5.3.1.23" evidence="6"/>
<evidence type="ECO:0000256" key="4">
    <source>
        <dbReference type="ARBA" id="ARBA00023235"/>
    </source>
</evidence>
<comment type="caution">
    <text evidence="7">The sequence shown here is derived from an EMBL/GenBank/DDBJ whole genome shotgun (WGS) entry which is preliminary data.</text>
</comment>
<dbReference type="FunFam" id="3.40.50.10470:FF:000003">
    <property type="entry name" value="Methylthioribose-1-phosphate isomerase"/>
    <property type="match status" value="1"/>
</dbReference>
<comment type="function">
    <text evidence="6">Catalyzes the interconversion of methylthioribose-1-phosphate (MTR-1-P) into methylthioribulose-1-phosphate (MTRu-1-P).</text>
</comment>
<dbReference type="Pfam" id="PF01008">
    <property type="entry name" value="IF-2B"/>
    <property type="match status" value="1"/>
</dbReference>
<dbReference type="Proteomes" id="UP001075354">
    <property type="component" value="Chromosome 8"/>
</dbReference>
<dbReference type="SUPFAM" id="SSF100950">
    <property type="entry name" value="NagB/RpiA/CoA transferase-like"/>
    <property type="match status" value="1"/>
</dbReference>
<dbReference type="EMBL" id="JAPTSV010000008">
    <property type="protein sequence ID" value="KAJ1524765.1"/>
    <property type="molecule type" value="Genomic_DNA"/>
</dbReference>
<evidence type="ECO:0000313" key="7">
    <source>
        <dbReference type="EMBL" id="KAJ1524765.1"/>
    </source>
</evidence>
<evidence type="ECO:0000256" key="1">
    <source>
        <dbReference type="ARBA" id="ARBA00022490"/>
    </source>
</evidence>
<dbReference type="NCBIfam" id="TIGR00512">
    <property type="entry name" value="salvage_mtnA"/>
    <property type="match status" value="1"/>
</dbReference>
<dbReference type="FunFam" id="1.20.120.420:FF:000003">
    <property type="entry name" value="Methylthioribose-1-phosphate isomerase"/>
    <property type="match status" value="1"/>
</dbReference>
<comment type="subcellular location">
    <subcellularLocation>
        <location evidence="6">Cytoplasm</location>
    </subcellularLocation>
    <subcellularLocation>
        <location evidence="6">Nucleus</location>
    </subcellularLocation>
</comment>
<feature type="site" description="Transition state stabilizer" evidence="6">
    <location>
        <position position="169"/>
    </location>
</feature>
<evidence type="ECO:0000256" key="2">
    <source>
        <dbReference type="ARBA" id="ARBA00022605"/>
    </source>
</evidence>
<name>A0AAV7XI70_9NEOP</name>
<keyword evidence="2 6" id="KW-0028">Amino-acid biosynthesis</keyword>
<comment type="pathway">
    <text evidence="6">Amino-acid biosynthesis; L-methionine biosynthesis via salvage pathway; L-methionine from S-methyl-5-thio-alpha-D-ribose 1-phosphate: step 1/6.</text>
</comment>
<dbReference type="InterPro" id="IPR000649">
    <property type="entry name" value="IF-2B-related"/>
</dbReference>
<comment type="similarity">
    <text evidence="6">Belongs to the eIF-2B alpha/beta/delta subunits family. MtnA subfamily.</text>
</comment>
<dbReference type="InterPro" id="IPR005251">
    <property type="entry name" value="IF-M1Pi"/>
</dbReference>
<keyword evidence="3 6" id="KW-0486">Methionine biosynthesis</keyword>
<dbReference type="InterPro" id="IPR037171">
    <property type="entry name" value="NagB/RpiA_transferase-like"/>
</dbReference>
<dbReference type="InterPro" id="IPR011559">
    <property type="entry name" value="Initiation_fac_2B_a/b/d"/>
</dbReference>
<keyword evidence="8" id="KW-1185">Reference proteome</keyword>
<dbReference type="InterPro" id="IPR042529">
    <property type="entry name" value="IF_2B-like_C"/>
</dbReference>
<dbReference type="NCBIfam" id="TIGR00524">
    <property type="entry name" value="eIF-2B_rel"/>
    <property type="match status" value="1"/>
</dbReference>
<dbReference type="PANTHER" id="PTHR43475">
    <property type="entry name" value="METHYLTHIORIBOSE-1-PHOSPHATE ISOMERASE"/>
    <property type="match status" value="1"/>
</dbReference>
<dbReference type="Gene3D" id="1.20.120.420">
    <property type="entry name" value="translation initiation factor eif-2b, domain 1"/>
    <property type="match status" value="1"/>
</dbReference>
<keyword evidence="4 6" id="KW-0413">Isomerase</keyword>
<gene>
    <name evidence="7" type="ORF">ONE63_009642</name>
</gene>
<dbReference type="InterPro" id="IPR027363">
    <property type="entry name" value="M1Pi_N"/>
</dbReference>
<reference evidence="7" key="1">
    <citation type="submission" date="2022-12" db="EMBL/GenBank/DDBJ databases">
        <title>Chromosome-level genome assembly of the bean flower thrips Megalurothrips usitatus.</title>
        <authorList>
            <person name="Ma L."/>
            <person name="Liu Q."/>
            <person name="Li H."/>
            <person name="Cai W."/>
        </authorList>
    </citation>
    <scope>NUCLEOTIDE SEQUENCE</scope>
    <source>
        <strain evidence="7">Cailab_2022a</strain>
    </source>
</reference>
<dbReference type="NCBIfam" id="NF004326">
    <property type="entry name" value="PRK05720.1"/>
    <property type="match status" value="1"/>
</dbReference>
<dbReference type="HAMAP" id="MF_01678">
    <property type="entry name" value="Salvage_MtnA"/>
    <property type="match status" value="1"/>
</dbReference>
<evidence type="ECO:0000313" key="8">
    <source>
        <dbReference type="Proteomes" id="UP001075354"/>
    </source>
</evidence>